<dbReference type="AlphaFoldDB" id="A0A5J6FC29"/>
<dbReference type="OrthoDB" id="3213425at2"/>
<reference evidence="2 3" key="1">
    <citation type="submission" date="2017-09" db="EMBL/GenBank/DDBJ databases">
        <authorList>
            <person name="Lee N."/>
            <person name="Cho B.-K."/>
        </authorList>
    </citation>
    <scope>NUCLEOTIDE SEQUENCE [LARGE SCALE GENOMIC DNA]</scope>
    <source>
        <strain evidence="2 3">ATCC 12769</strain>
    </source>
</reference>
<evidence type="ECO:0000256" key="1">
    <source>
        <dbReference type="SAM" id="MobiDB-lite"/>
    </source>
</evidence>
<protein>
    <submittedName>
        <fullName evidence="2">Uncharacterized protein</fullName>
    </submittedName>
</protein>
<dbReference type="Proteomes" id="UP000326178">
    <property type="component" value="Chromosome"/>
</dbReference>
<sequence length="79" mass="8675">MSVLRSSGPSVSCVQDPGSRPGDRQSVPSLIMTSRELAAEMRRRYSSEPAARDYLTRLHSLAGPSPFVVDTRSLITRRA</sequence>
<dbReference type="EMBL" id="CP023702">
    <property type="protein sequence ID" value="QEU73721.1"/>
    <property type="molecule type" value="Genomic_DNA"/>
</dbReference>
<proteinExistence type="predicted"/>
<keyword evidence="3" id="KW-1185">Reference proteome</keyword>
<dbReference type="KEGG" id="snk:CP967_18500"/>
<organism evidence="2 3">
    <name type="scientific">Streptomyces nitrosporeus</name>
    <dbReference type="NCBI Taxonomy" id="28894"/>
    <lineage>
        <taxon>Bacteria</taxon>
        <taxon>Bacillati</taxon>
        <taxon>Actinomycetota</taxon>
        <taxon>Actinomycetes</taxon>
        <taxon>Kitasatosporales</taxon>
        <taxon>Streptomycetaceae</taxon>
        <taxon>Streptomyces</taxon>
    </lineage>
</organism>
<name>A0A5J6FC29_9ACTN</name>
<gene>
    <name evidence="2" type="ORF">CP967_18500</name>
</gene>
<accession>A0A5J6FC29</accession>
<feature type="compositionally biased region" description="Polar residues" evidence="1">
    <location>
        <begin position="1"/>
        <end position="13"/>
    </location>
</feature>
<evidence type="ECO:0000313" key="3">
    <source>
        <dbReference type="Proteomes" id="UP000326178"/>
    </source>
</evidence>
<evidence type="ECO:0000313" key="2">
    <source>
        <dbReference type="EMBL" id="QEU73721.1"/>
    </source>
</evidence>
<feature type="region of interest" description="Disordered" evidence="1">
    <location>
        <begin position="1"/>
        <end position="28"/>
    </location>
</feature>